<comment type="caution">
    <text evidence="5">The sequence shown here is derived from an EMBL/GenBank/DDBJ whole genome shotgun (WGS) entry which is preliminary data.</text>
</comment>
<evidence type="ECO:0000259" key="4">
    <source>
        <dbReference type="PROSITE" id="PS50109"/>
    </source>
</evidence>
<name>A0A927MWR1_9ACTN</name>
<dbReference type="SMART" id="SM00387">
    <property type="entry name" value="HATPase_c"/>
    <property type="match status" value="1"/>
</dbReference>
<accession>A0A927MWR1</accession>
<dbReference type="Gene3D" id="1.20.5.1930">
    <property type="match status" value="1"/>
</dbReference>
<dbReference type="Proteomes" id="UP000638648">
    <property type="component" value="Unassembled WGS sequence"/>
</dbReference>
<dbReference type="InterPro" id="IPR003018">
    <property type="entry name" value="GAF"/>
</dbReference>
<dbReference type="InterPro" id="IPR029016">
    <property type="entry name" value="GAF-like_dom_sf"/>
</dbReference>
<organism evidence="5 6">
    <name type="scientific">Actinopolymorpha pittospori</name>
    <dbReference type="NCBI Taxonomy" id="648752"/>
    <lineage>
        <taxon>Bacteria</taxon>
        <taxon>Bacillati</taxon>
        <taxon>Actinomycetota</taxon>
        <taxon>Actinomycetes</taxon>
        <taxon>Propionibacteriales</taxon>
        <taxon>Actinopolymorphaceae</taxon>
        <taxon>Actinopolymorpha</taxon>
    </lineage>
</organism>
<gene>
    <name evidence="5" type="ORF">HEB94_004719</name>
</gene>
<keyword evidence="6" id="KW-1185">Reference proteome</keyword>
<dbReference type="InterPro" id="IPR003594">
    <property type="entry name" value="HATPase_dom"/>
</dbReference>
<dbReference type="GO" id="GO:0046983">
    <property type="term" value="F:protein dimerization activity"/>
    <property type="evidence" value="ECO:0007669"/>
    <property type="project" value="InterPro"/>
</dbReference>
<dbReference type="PANTHER" id="PTHR24421">
    <property type="entry name" value="NITRATE/NITRITE SENSOR PROTEIN NARX-RELATED"/>
    <property type="match status" value="1"/>
</dbReference>
<dbReference type="InterPro" id="IPR011712">
    <property type="entry name" value="Sig_transdc_His_kin_sub3_dim/P"/>
</dbReference>
<keyword evidence="2 5" id="KW-0418">Kinase</keyword>
<dbReference type="SUPFAM" id="SSF55874">
    <property type="entry name" value="ATPase domain of HSP90 chaperone/DNA topoisomerase II/histidine kinase"/>
    <property type="match status" value="1"/>
</dbReference>
<evidence type="ECO:0000256" key="2">
    <source>
        <dbReference type="ARBA" id="ARBA00022777"/>
    </source>
</evidence>
<dbReference type="CDD" id="cd16917">
    <property type="entry name" value="HATPase_UhpB-NarQ-NarX-like"/>
    <property type="match status" value="1"/>
</dbReference>
<dbReference type="Pfam" id="PF07730">
    <property type="entry name" value="HisKA_3"/>
    <property type="match status" value="1"/>
</dbReference>
<sequence>MTSRGTFHDTADAPGARQAAQSRAVADVNAALHDGVDRDGVLGLVARGVRQVLGASACTVMTLEPNETLLVRAADGRVRPDLPGSHVPVDDTPEGEVVRSQAPVMSADGQDPRWRETSLSGPGLGSVLLVPVPGYDRPGGVIEVADAEGRHFGTDDARTVGLFAAQVGMAVEHDRAGADLELLAAVLGQPDTEPLPRTLEALTTGVLSGTEALACAIYLLDDNLSLRRVAGDGPRELIEAGMTGSGPNVAHAAIASRAPIVHQHVLPGDLPGSGRRSPRWSEGSETSGLAASLVCVPLMSRSVVLGVLCCHCPPGRYPSKLELAYLSVVAGKAAMAVDSSHLVASAQEKAAQEERQRLARELHDSVSQALYGIALGARTARESLGEEPEEQVDQPLGYVLALAEAGLADMRALIFELRPQALAEEGLVAALHKQLAAFRARHGVDTHAELGPEPAGAFKVKQALYRTAQEALQNTAKHAQARRIVVRLETSPTALALEIADDGDGFDPSASFPGHLGLRSMRERITEVGGVLDLASAPGEGTQIRARVPTGLWP</sequence>
<dbReference type="PROSITE" id="PS50109">
    <property type="entry name" value="HIS_KIN"/>
    <property type="match status" value="1"/>
</dbReference>
<dbReference type="EMBL" id="JADBEM010000001">
    <property type="protein sequence ID" value="MBE1607871.1"/>
    <property type="molecule type" value="Genomic_DNA"/>
</dbReference>
<evidence type="ECO:0000313" key="5">
    <source>
        <dbReference type="EMBL" id="MBE1607871.1"/>
    </source>
</evidence>
<dbReference type="Pfam" id="PF01590">
    <property type="entry name" value="GAF"/>
    <property type="match status" value="1"/>
</dbReference>
<dbReference type="InterPro" id="IPR050482">
    <property type="entry name" value="Sensor_HK_TwoCompSys"/>
</dbReference>
<dbReference type="RefSeq" id="WP_192751746.1">
    <property type="nucleotide sequence ID" value="NZ_BAABJL010000040.1"/>
</dbReference>
<dbReference type="InterPro" id="IPR005467">
    <property type="entry name" value="His_kinase_dom"/>
</dbReference>
<dbReference type="GO" id="GO:0000155">
    <property type="term" value="F:phosphorelay sensor kinase activity"/>
    <property type="evidence" value="ECO:0007669"/>
    <property type="project" value="InterPro"/>
</dbReference>
<dbReference type="PANTHER" id="PTHR24421:SF61">
    <property type="entry name" value="OXYGEN SENSOR HISTIDINE KINASE NREB"/>
    <property type="match status" value="1"/>
</dbReference>
<dbReference type="GO" id="GO:0016020">
    <property type="term" value="C:membrane"/>
    <property type="evidence" value="ECO:0007669"/>
    <property type="project" value="InterPro"/>
</dbReference>
<protein>
    <submittedName>
        <fullName evidence="5">Signal transduction histidine kinase</fullName>
    </submittedName>
</protein>
<proteinExistence type="predicted"/>
<reference evidence="5" key="1">
    <citation type="submission" date="2020-10" db="EMBL/GenBank/DDBJ databases">
        <title>Sequencing the genomes of 1000 actinobacteria strains.</title>
        <authorList>
            <person name="Klenk H.-P."/>
        </authorList>
    </citation>
    <scope>NUCLEOTIDE SEQUENCE</scope>
    <source>
        <strain evidence="5">DSM 45354</strain>
    </source>
</reference>
<feature type="domain" description="Histidine kinase" evidence="4">
    <location>
        <begin position="464"/>
        <end position="552"/>
    </location>
</feature>
<evidence type="ECO:0000256" key="3">
    <source>
        <dbReference type="ARBA" id="ARBA00023012"/>
    </source>
</evidence>
<dbReference type="SUPFAM" id="SSF55781">
    <property type="entry name" value="GAF domain-like"/>
    <property type="match status" value="2"/>
</dbReference>
<dbReference type="AlphaFoldDB" id="A0A927MWR1"/>
<evidence type="ECO:0000313" key="6">
    <source>
        <dbReference type="Proteomes" id="UP000638648"/>
    </source>
</evidence>
<keyword evidence="3" id="KW-0902">Two-component regulatory system</keyword>
<dbReference type="Gene3D" id="3.30.565.10">
    <property type="entry name" value="Histidine kinase-like ATPase, C-terminal domain"/>
    <property type="match status" value="1"/>
</dbReference>
<dbReference type="Pfam" id="PF02518">
    <property type="entry name" value="HATPase_c"/>
    <property type="match status" value="1"/>
</dbReference>
<dbReference type="Pfam" id="PF13185">
    <property type="entry name" value="GAF_2"/>
    <property type="match status" value="1"/>
</dbReference>
<dbReference type="SMART" id="SM00065">
    <property type="entry name" value="GAF"/>
    <property type="match status" value="2"/>
</dbReference>
<keyword evidence="1" id="KW-0808">Transferase</keyword>
<evidence type="ECO:0000256" key="1">
    <source>
        <dbReference type="ARBA" id="ARBA00022679"/>
    </source>
</evidence>
<dbReference type="Gene3D" id="3.30.450.40">
    <property type="match status" value="2"/>
</dbReference>
<dbReference type="InterPro" id="IPR036890">
    <property type="entry name" value="HATPase_C_sf"/>
</dbReference>